<protein>
    <submittedName>
        <fullName evidence="1">Uncharacterized protein</fullName>
    </submittedName>
</protein>
<comment type="caution">
    <text evidence="1">The sequence shown here is derived from an EMBL/GenBank/DDBJ whole genome shotgun (WGS) entry which is preliminary data.</text>
</comment>
<sequence length="165" mass="19054">MYFRCAPSNSKDPLFLTVFQYLIRNASFEKDSFKLSQSLPHYASGAKRNNHFEEKTAREVSVAETRNGSHLAAGGTNSVSHSSISEGRKCEENENRFPSQQVDDSFLFWSTRFSTGWVSPIRNGRTQVFCLGFFSFRWFSSGEFEICYQEFVEKEEKNIQQQLIN</sequence>
<proteinExistence type="predicted"/>
<dbReference type="Proteomes" id="UP001054945">
    <property type="component" value="Unassembled WGS sequence"/>
</dbReference>
<accession>A0AAV4QLX9</accession>
<reference evidence="1 2" key="1">
    <citation type="submission" date="2021-06" db="EMBL/GenBank/DDBJ databases">
        <title>Caerostris extrusa draft genome.</title>
        <authorList>
            <person name="Kono N."/>
            <person name="Arakawa K."/>
        </authorList>
    </citation>
    <scope>NUCLEOTIDE SEQUENCE [LARGE SCALE GENOMIC DNA]</scope>
</reference>
<dbReference type="AlphaFoldDB" id="A0AAV4QLX9"/>
<evidence type="ECO:0000313" key="2">
    <source>
        <dbReference type="Proteomes" id="UP001054945"/>
    </source>
</evidence>
<organism evidence="1 2">
    <name type="scientific">Caerostris extrusa</name>
    <name type="common">Bark spider</name>
    <name type="synonym">Caerostris bankana</name>
    <dbReference type="NCBI Taxonomy" id="172846"/>
    <lineage>
        <taxon>Eukaryota</taxon>
        <taxon>Metazoa</taxon>
        <taxon>Ecdysozoa</taxon>
        <taxon>Arthropoda</taxon>
        <taxon>Chelicerata</taxon>
        <taxon>Arachnida</taxon>
        <taxon>Araneae</taxon>
        <taxon>Araneomorphae</taxon>
        <taxon>Entelegynae</taxon>
        <taxon>Araneoidea</taxon>
        <taxon>Araneidae</taxon>
        <taxon>Caerostris</taxon>
    </lineage>
</organism>
<dbReference type="EMBL" id="BPLR01006345">
    <property type="protein sequence ID" value="GIY09242.1"/>
    <property type="molecule type" value="Genomic_DNA"/>
</dbReference>
<gene>
    <name evidence="1" type="ORF">CEXT_585251</name>
</gene>
<name>A0AAV4QLX9_CAEEX</name>
<evidence type="ECO:0000313" key="1">
    <source>
        <dbReference type="EMBL" id="GIY09242.1"/>
    </source>
</evidence>
<keyword evidence="2" id="KW-1185">Reference proteome</keyword>